<dbReference type="PANTHER" id="PTHR11528">
    <property type="entry name" value="HEAT SHOCK PROTEIN 90 FAMILY MEMBER"/>
    <property type="match status" value="1"/>
</dbReference>
<geneLocation type="plasmid" evidence="5">
    <name>pPUV-2</name>
</geneLocation>
<evidence type="ECO:0000313" key="5">
    <source>
        <dbReference type="EMBL" id="QOJ62938.1"/>
    </source>
</evidence>
<geneLocation type="plasmid" evidence="6">
    <name>pPUV-3</name>
</geneLocation>
<dbReference type="InterPro" id="IPR001404">
    <property type="entry name" value="Hsp90_fam"/>
</dbReference>
<proteinExistence type="inferred from homology"/>
<keyword evidence="2" id="KW-0547">Nucleotide-binding</keyword>
<accession>A0A7L9E8H9</accession>
<evidence type="ECO:0000256" key="4">
    <source>
        <dbReference type="ARBA" id="ARBA00023186"/>
    </source>
</evidence>
<evidence type="ECO:0000313" key="7">
    <source>
        <dbReference type="EMBL" id="QOJ66770.1"/>
    </source>
</evidence>
<evidence type="ECO:0000256" key="3">
    <source>
        <dbReference type="ARBA" id="ARBA00022840"/>
    </source>
</evidence>
<dbReference type="SUPFAM" id="SSF55874">
    <property type="entry name" value="ATPase domain of HSP90 chaperone/DNA topoisomerase II/histidine kinase"/>
    <property type="match status" value="1"/>
</dbReference>
<name>A0A7L9E8H9_PSEAI</name>
<dbReference type="GO" id="GO:0051082">
    <property type="term" value="F:unfolded protein binding"/>
    <property type="evidence" value="ECO:0007669"/>
    <property type="project" value="InterPro"/>
</dbReference>
<protein>
    <submittedName>
        <fullName evidence="6">Putative chaperone protein</fullName>
    </submittedName>
</protein>
<comment type="similarity">
    <text evidence="1">Belongs to the heat shock protein 90 family.</text>
</comment>
<keyword evidence="3" id="KW-0067">ATP-binding</keyword>
<dbReference type="GO" id="GO:0140662">
    <property type="term" value="F:ATP-dependent protein folding chaperone"/>
    <property type="evidence" value="ECO:0007669"/>
    <property type="project" value="InterPro"/>
</dbReference>
<keyword evidence="6" id="KW-0614">Plasmid</keyword>
<dbReference type="Gene3D" id="3.30.565.10">
    <property type="entry name" value="Histidine kinase-like ATPase, C-terminal domain"/>
    <property type="match status" value="1"/>
</dbReference>
<dbReference type="InterPro" id="IPR036890">
    <property type="entry name" value="HATPase_C_sf"/>
</dbReference>
<geneLocation type="plasmid" evidence="7">
    <name>pPUV-9</name>
</geneLocation>
<dbReference type="EMBL" id="MT732181">
    <property type="protein sequence ID" value="QOJ63491.1"/>
    <property type="molecule type" value="Genomic_DNA"/>
</dbReference>
<dbReference type="GO" id="GO:0005524">
    <property type="term" value="F:ATP binding"/>
    <property type="evidence" value="ECO:0007669"/>
    <property type="project" value="UniProtKB-KW"/>
</dbReference>
<dbReference type="Pfam" id="PF13589">
    <property type="entry name" value="HATPase_c_3"/>
    <property type="match status" value="1"/>
</dbReference>
<organism evidence="6">
    <name type="scientific">Pseudomonas aeruginosa</name>
    <dbReference type="NCBI Taxonomy" id="287"/>
    <lineage>
        <taxon>Bacteria</taxon>
        <taxon>Pseudomonadati</taxon>
        <taxon>Pseudomonadota</taxon>
        <taxon>Gammaproteobacteria</taxon>
        <taxon>Pseudomonadales</taxon>
        <taxon>Pseudomonadaceae</taxon>
        <taxon>Pseudomonas</taxon>
    </lineage>
</organism>
<dbReference type="EMBL" id="MT732180">
    <property type="protein sequence ID" value="QOJ62938.1"/>
    <property type="molecule type" value="Genomic_DNA"/>
</dbReference>
<evidence type="ECO:0000313" key="6">
    <source>
        <dbReference type="EMBL" id="QOJ63491.1"/>
    </source>
</evidence>
<evidence type="ECO:0000256" key="2">
    <source>
        <dbReference type="ARBA" id="ARBA00022741"/>
    </source>
</evidence>
<dbReference type="AlphaFoldDB" id="A0A7L9E8H9"/>
<dbReference type="EMBL" id="MT732187">
    <property type="protein sequence ID" value="QOJ66770.1"/>
    <property type="molecule type" value="Genomic_DNA"/>
</dbReference>
<reference evidence="6" key="1">
    <citation type="journal article" date="2021" name="Antimicrob. Agents Chemother.">
        <title>Epidemic territorial spread of IncP-2-type VIM-2 carbapenemase-encoding megaplasmids in nosocomial Pseudomonas aeruginosa populations.</title>
        <authorList>
            <person name="Urbanowicz P."/>
            <person name="Bitar I."/>
            <person name="Izdebski R."/>
            <person name="Baraniak A."/>
            <person name="Literacka E."/>
            <person name="Hrabak J."/>
            <person name="Gniadkowski M."/>
        </authorList>
    </citation>
    <scope>NUCLEOTIDE SEQUENCE</scope>
    <source>
        <strain evidence="5">NMI259/06</strain>
        <strain evidence="7">NMI3364/08</strain>
        <strain evidence="6">NMI981/06</strain>
        <plasmid evidence="5">pPUV-2</plasmid>
        <plasmid evidence="6">pPUV-3</plasmid>
        <plasmid evidence="7">pPUV-9</plasmid>
    </source>
</reference>
<evidence type="ECO:0000256" key="1">
    <source>
        <dbReference type="ARBA" id="ARBA00008239"/>
    </source>
</evidence>
<dbReference type="GO" id="GO:0016887">
    <property type="term" value="F:ATP hydrolysis activity"/>
    <property type="evidence" value="ECO:0007669"/>
    <property type="project" value="InterPro"/>
</dbReference>
<dbReference type="RefSeq" id="WP_193826295.1">
    <property type="nucleotide sequence ID" value="NZ_MT732180.1"/>
</dbReference>
<keyword evidence="4" id="KW-0143">Chaperone</keyword>
<sequence>MSASNITFQVETDRVLEILSKQIYDSPYAMVRENVQNSYDAVLMRAKAEGRELSEYAIEITLEPGIITIRDNGIGMSEEVLRNNFWKAGSSGKNNSEARAAGVIGTFGIGAMANFGVCTELSVTTRTLGSSSGYRTNAKKRELTIGQECISLVQLEDTISVGTEVVAMLEDGSQIAEAGLKEYLIQFVQFLPVPVRINGVLVSQRDLAAVVGISGWEQIGECKVNAGSMLFDLIVYAQGNAVGIEAKNFQREDKAFNGHLCLRSAAGSITGLRSRFGLAPLPVPTVYQLGGYADLPFLIPTAGREALTRESIAEASQIFPAVDEHLSIIISRTSIAEALPAFQQYVLNSGKTELASKVLIQVQEGDQRVELGMLETQFEGLPMQWYAGSDPDTIKTFSSSESPLLRISQNQPRRSVQQRYLTQLLKVPEIPDHASVIEVYEASELTRDEFSLTLSLARVLRYDYMLEDVDIIWAKISHGVPLLAELKGERVILTLNRNWSALQAVVKVIESSYDLMDGFTKDLVRVHIYQRIQSFVPSSQRAGLDALQRTLERKRELYRLDYEDKGELEPLLADYLLGKIEIGDVLTAAVAASSVQSQRVSVGQVGAIERVLPDVVNAPVHPGTDQSVNAPTVGSPILRLDTHIQERLLTSETEIPQLNNHKMFLALSDRLFQKESDFFRWPHSTQVAWAGRRIVYLFSVANSGFSLYYDIELRGKRSAGEAGGMALITTTIVANNRIMVPVPAALAECFRISDSPVEFYVRFDLLTHQDAK</sequence>